<name>G3CJS7_DIPMA</name>
<evidence type="ECO:0000313" key="2">
    <source>
        <dbReference type="EMBL" id="AEM97981.1"/>
    </source>
</evidence>
<feature type="chain" id="PRO_5003443016" evidence="1">
    <location>
        <begin position="19"/>
        <end position="223"/>
    </location>
</feature>
<reference evidence="2" key="1">
    <citation type="submission" date="2010-12" db="EMBL/GenBank/DDBJ databases">
        <authorList>
            <person name="Assumpcao T.C.F."/>
            <person name="Charneau S."/>
            <person name="Santiago P.B.M."/>
            <person name="Francischetti I.M.B."/>
            <person name="Meng Z."/>
            <person name="Araujo C.N."/>
            <person name="Pham V.M."/>
            <person name="Queiroz R.M.L."/>
            <person name="Castro C.N."/>
            <person name="Ricart C.A."/>
            <person name="Santana J.M."/>
            <person name="Ribeiro J.M.C."/>
        </authorList>
    </citation>
    <scope>NUCLEOTIDE SEQUENCE</scope>
    <source>
        <tissue evidence="2">Salivary gland</tissue>
    </source>
</reference>
<organism evidence="2">
    <name type="scientific">Dipetalogaster maximus</name>
    <name type="common">Blood-sucking bug</name>
    <dbReference type="NCBI Taxonomy" id="72496"/>
    <lineage>
        <taxon>Eukaryota</taxon>
        <taxon>Metazoa</taxon>
        <taxon>Ecdysozoa</taxon>
        <taxon>Arthropoda</taxon>
        <taxon>Hexapoda</taxon>
        <taxon>Insecta</taxon>
        <taxon>Pterygota</taxon>
        <taxon>Neoptera</taxon>
        <taxon>Paraneoptera</taxon>
        <taxon>Hemiptera</taxon>
        <taxon>Heteroptera</taxon>
        <taxon>Panheteroptera</taxon>
        <taxon>Cimicomorpha</taxon>
        <taxon>Reduviidae</taxon>
        <taxon>Triatominae</taxon>
        <taxon>Dipetalogaster</taxon>
    </lineage>
</organism>
<proteinExistence type="evidence at transcript level"/>
<accession>G3CJS7</accession>
<dbReference type="AlphaFoldDB" id="G3CJS7"/>
<reference evidence="2" key="2">
    <citation type="journal article" date="2011" name="J. Proteome Res.">
        <title>Insight into the salivary transcriptome and proteome of Dipetalogaster maxima.</title>
        <authorList>
            <person name="Assumpcao T.C."/>
            <person name="Charneau S."/>
            <person name="Santiago P.B."/>
            <person name="Francischetti I.M."/>
            <person name="Meng Z."/>
            <person name="Araujo C.N."/>
            <person name="Pham V.M."/>
            <person name="Queiroz R.M."/>
            <person name="de Castro C.N."/>
            <person name="Ricart C.A."/>
            <person name="Santana J.M."/>
            <person name="Ribeiro J.M."/>
        </authorList>
    </citation>
    <scope>NUCLEOTIDE SEQUENCE</scope>
    <source>
        <tissue evidence="2">Salivary gland</tissue>
    </source>
</reference>
<protein>
    <submittedName>
        <fullName evidence="2">Hemolysin-like secreted salivary protein</fullName>
    </submittedName>
</protein>
<evidence type="ECO:0000256" key="1">
    <source>
        <dbReference type="SAM" id="SignalP"/>
    </source>
</evidence>
<dbReference type="EMBL" id="HP639844">
    <property type="protein sequence ID" value="AEM97981.1"/>
    <property type="molecule type" value="mRNA"/>
</dbReference>
<sequence>MESVLFFSCSLLLGTFLGQNHNNDRILNKVLGTVSDVATHPADIIHEKVKLATKLTESGVIHGTNLGKMGVAASAVLSSQGLGQAIDIGKQAIDLVGTVGEIVPGVELLPVKHVTDGGKAILTLGNNIGQTGIKATSYLGNQVLDKTKTITQITTGTLENLSSAGTGLIKNTVSTSLNAVANVMNTVIDAAAAFVPGIFPALEPLPEPEPNGIIQNILSYFTG</sequence>
<keyword evidence="1" id="KW-0732">Signal</keyword>
<feature type="signal peptide" evidence="1">
    <location>
        <begin position="1"/>
        <end position="18"/>
    </location>
</feature>